<protein>
    <recommendedName>
        <fullName evidence="3">DUF4435 domain-containing protein</fullName>
    </recommendedName>
</protein>
<evidence type="ECO:0000313" key="2">
    <source>
        <dbReference type="Proteomes" id="UP001218364"/>
    </source>
</evidence>
<evidence type="ECO:0000313" key="1">
    <source>
        <dbReference type="EMBL" id="MDE4164569.1"/>
    </source>
</evidence>
<dbReference type="Proteomes" id="UP001218364">
    <property type="component" value="Unassembled WGS sequence"/>
</dbReference>
<gene>
    <name evidence="1" type="ORF">PXK24_02620</name>
</gene>
<comment type="caution">
    <text evidence="1">The sequence shown here is derived from an EMBL/GenBank/DDBJ whole genome shotgun (WGS) entry which is preliminary data.</text>
</comment>
<organism evidence="1 2">
    <name type="scientific">Phaeobacter gallaeciensis</name>
    <dbReference type="NCBI Taxonomy" id="60890"/>
    <lineage>
        <taxon>Bacteria</taxon>
        <taxon>Pseudomonadati</taxon>
        <taxon>Pseudomonadota</taxon>
        <taxon>Alphaproteobacteria</taxon>
        <taxon>Rhodobacterales</taxon>
        <taxon>Roseobacteraceae</taxon>
        <taxon>Phaeobacter</taxon>
    </lineage>
</organism>
<reference evidence="1 2" key="1">
    <citation type="submission" date="2023-02" db="EMBL/GenBank/DDBJ databases">
        <title>Population genomics of bacteria associated with diatom.</title>
        <authorList>
            <person name="Xie J."/>
            <person name="Wang H."/>
        </authorList>
    </citation>
    <scope>NUCLEOTIDE SEQUENCE [LARGE SCALE GENOMIC DNA]</scope>
    <source>
        <strain evidence="1 2">PT47_8</strain>
    </source>
</reference>
<dbReference type="AlphaFoldDB" id="A0ABD4X555"/>
<name>A0ABD4X555_9RHOB</name>
<evidence type="ECO:0008006" key="3">
    <source>
        <dbReference type="Google" id="ProtNLM"/>
    </source>
</evidence>
<proteinExistence type="predicted"/>
<accession>A0ABD4X555</accession>
<sequence length="249" mass="28520">MTIHDQDLLLQYEAENKFQTIGCPVTYMFVGKGPVDKVRAMDRVIIAREQADNIEDYKFLVDFTSWYACINNAVPLTEFVALIQYDVTVSESFSSTTLSQLQTDPDAVLGYSPVPMADRNFIRDNMGYAPLREAVKKVYGFDIKPILRSHMASATDKNWPATNNVAMRRDTLSDFVRWFTPLGLAMGNSRPSGHAFERAIKLFCILTGRHNLYDREVLQHFQMNSHETQDFKKDTGRLHQLLARNSREP</sequence>
<dbReference type="EMBL" id="JARCJK010000001">
    <property type="protein sequence ID" value="MDE4164569.1"/>
    <property type="molecule type" value="Genomic_DNA"/>
</dbReference>